<sequence length="219" mass="25182">MSATITLAKQQATAIIQHVNDAEKGKGFLYRCVGCDKEMIVVKGATRKREWHFRHAVDSNCTGGRDTALHDYAVQVIMSNDDEVTISNKLKIGYSNPRKEVSFHGKRSDVTVLHENNDVHFEIFVTHDLDRKKIDIYKTNKIKCVRIDLSDPYLLTASPELIKDLLLNQYENKTVVYWLDEATLEPKSEEANIINTVLWLLTIVGVGYLLRNFFRKKQR</sequence>
<dbReference type="RefSeq" id="WP_220248753.1">
    <property type="nucleotide sequence ID" value="NZ_JAICCF010000001.1"/>
</dbReference>
<feature type="transmembrane region" description="Helical" evidence="1">
    <location>
        <begin position="193"/>
        <end position="210"/>
    </location>
</feature>
<accession>A0ABS7G8A6</accession>
<keyword evidence="1" id="KW-1133">Transmembrane helix</keyword>
<evidence type="ECO:0000256" key="1">
    <source>
        <dbReference type="SAM" id="Phobius"/>
    </source>
</evidence>
<gene>
    <name evidence="2" type="ORF">K1Y79_04235</name>
</gene>
<protein>
    <recommendedName>
        <fullName evidence="4">Competence protein CoiA-like protein</fullName>
    </recommendedName>
</protein>
<evidence type="ECO:0000313" key="2">
    <source>
        <dbReference type="EMBL" id="MBW8683535.1"/>
    </source>
</evidence>
<evidence type="ECO:0008006" key="4">
    <source>
        <dbReference type="Google" id="ProtNLM"/>
    </source>
</evidence>
<keyword evidence="3" id="KW-1185">Reference proteome</keyword>
<name>A0ABS7G8A6_9BACT</name>
<keyword evidence="1" id="KW-0472">Membrane</keyword>
<organism evidence="2 3">
    <name type="scientific">Chitinophaga rhizophila</name>
    <dbReference type="NCBI Taxonomy" id="2866212"/>
    <lineage>
        <taxon>Bacteria</taxon>
        <taxon>Pseudomonadati</taxon>
        <taxon>Bacteroidota</taxon>
        <taxon>Chitinophagia</taxon>
        <taxon>Chitinophagales</taxon>
        <taxon>Chitinophagaceae</taxon>
        <taxon>Chitinophaga</taxon>
    </lineage>
</organism>
<proteinExistence type="predicted"/>
<dbReference type="Proteomes" id="UP000812961">
    <property type="component" value="Unassembled WGS sequence"/>
</dbReference>
<reference evidence="2 3" key="1">
    <citation type="submission" date="2021-08" db="EMBL/GenBank/DDBJ databases">
        <title>The genome sequence of Chitinophaga sp. B61.</title>
        <authorList>
            <person name="Zhang X."/>
        </authorList>
    </citation>
    <scope>NUCLEOTIDE SEQUENCE [LARGE SCALE GENOMIC DNA]</scope>
    <source>
        <strain evidence="2 3">B61</strain>
    </source>
</reference>
<keyword evidence="1" id="KW-0812">Transmembrane</keyword>
<comment type="caution">
    <text evidence="2">The sequence shown here is derived from an EMBL/GenBank/DDBJ whole genome shotgun (WGS) entry which is preliminary data.</text>
</comment>
<evidence type="ECO:0000313" key="3">
    <source>
        <dbReference type="Proteomes" id="UP000812961"/>
    </source>
</evidence>
<dbReference type="EMBL" id="JAICCF010000001">
    <property type="protein sequence ID" value="MBW8683535.1"/>
    <property type="molecule type" value="Genomic_DNA"/>
</dbReference>